<dbReference type="Proteomes" id="UP000789860">
    <property type="component" value="Unassembled WGS sequence"/>
</dbReference>
<comment type="caution">
    <text evidence="1">The sequence shown here is derived from an EMBL/GenBank/DDBJ whole genome shotgun (WGS) entry which is preliminary data.</text>
</comment>
<dbReference type="EMBL" id="CAJVPM010008724">
    <property type="protein sequence ID" value="CAG8557686.1"/>
    <property type="molecule type" value="Genomic_DNA"/>
</dbReference>
<feature type="non-terminal residue" evidence="1">
    <location>
        <position position="93"/>
    </location>
</feature>
<sequence length="93" mass="10730">MPEISYLNQRDTISAAINELNKYPVNYKRPSINSLMLENKMLKNEVELLKIQFTATQEELETYKYPGTSSLHSVLKYNFSHALQVETLDSSES</sequence>
<reference evidence="1" key="1">
    <citation type="submission" date="2021-06" db="EMBL/GenBank/DDBJ databases">
        <authorList>
            <person name="Kallberg Y."/>
            <person name="Tangrot J."/>
            <person name="Rosling A."/>
        </authorList>
    </citation>
    <scope>NUCLEOTIDE SEQUENCE</scope>
    <source>
        <strain evidence="1">AU212A</strain>
    </source>
</reference>
<accession>A0ACA9M3L9</accession>
<gene>
    <name evidence="1" type="ORF">SCALOS_LOCUS5401</name>
</gene>
<evidence type="ECO:0000313" key="1">
    <source>
        <dbReference type="EMBL" id="CAG8557686.1"/>
    </source>
</evidence>
<name>A0ACA9M3L9_9GLOM</name>
<protein>
    <submittedName>
        <fullName evidence="1">5052_t:CDS:1</fullName>
    </submittedName>
</protein>
<organism evidence="1 2">
    <name type="scientific">Scutellospora calospora</name>
    <dbReference type="NCBI Taxonomy" id="85575"/>
    <lineage>
        <taxon>Eukaryota</taxon>
        <taxon>Fungi</taxon>
        <taxon>Fungi incertae sedis</taxon>
        <taxon>Mucoromycota</taxon>
        <taxon>Glomeromycotina</taxon>
        <taxon>Glomeromycetes</taxon>
        <taxon>Diversisporales</taxon>
        <taxon>Gigasporaceae</taxon>
        <taxon>Scutellospora</taxon>
    </lineage>
</organism>
<proteinExistence type="predicted"/>
<evidence type="ECO:0000313" key="2">
    <source>
        <dbReference type="Proteomes" id="UP000789860"/>
    </source>
</evidence>
<keyword evidence="2" id="KW-1185">Reference proteome</keyword>